<feature type="compositionally biased region" description="Low complexity" evidence="2">
    <location>
        <begin position="643"/>
        <end position="657"/>
    </location>
</feature>
<keyword evidence="4" id="KW-1185">Reference proteome</keyword>
<evidence type="ECO:0000256" key="1">
    <source>
        <dbReference type="ARBA" id="ARBA00010954"/>
    </source>
</evidence>
<dbReference type="PANTHER" id="PTHR12832">
    <property type="entry name" value="TESTIS-SPECIFIC PROTEIN PBS13 T-COMPLEX 11"/>
    <property type="match status" value="1"/>
</dbReference>
<evidence type="ECO:0000313" key="3">
    <source>
        <dbReference type="EMBL" id="KAG8473638.1"/>
    </source>
</evidence>
<evidence type="ECO:0008006" key="5">
    <source>
        <dbReference type="Google" id="ProtNLM"/>
    </source>
</evidence>
<dbReference type="GO" id="GO:0007165">
    <property type="term" value="P:signal transduction"/>
    <property type="evidence" value="ECO:0007669"/>
    <property type="project" value="TreeGrafter"/>
</dbReference>
<evidence type="ECO:0000313" key="4">
    <source>
        <dbReference type="Proteomes" id="UP000701853"/>
    </source>
</evidence>
<comment type="caution">
    <text evidence="3">The sequence shown here is derived from an EMBL/GenBank/DDBJ whole genome shotgun (WGS) entry which is preliminary data.</text>
</comment>
<organism evidence="3 4">
    <name type="scientific">Gossypium anomalum</name>
    <dbReference type="NCBI Taxonomy" id="47600"/>
    <lineage>
        <taxon>Eukaryota</taxon>
        <taxon>Viridiplantae</taxon>
        <taxon>Streptophyta</taxon>
        <taxon>Embryophyta</taxon>
        <taxon>Tracheophyta</taxon>
        <taxon>Spermatophyta</taxon>
        <taxon>Magnoliopsida</taxon>
        <taxon>eudicotyledons</taxon>
        <taxon>Gunneridae</taxon>
        <taxon>Pentapetalae</taxon>
        <taxon>rosids</taxon>
        <taxon>malvids</taxon>
        <taxon>Malvales</taxon>
        <taxon>Malvaceae</taxon>
        <taxon>Malvoideae</taxon>
        <taxon>Gossypium</taxon>
    </lineage>
</organism>
<evidence type="ECO:0000256" key="2">
    <source>
        <dbReference type="SAM" id="MobiDB-lite"/>
    </source>
</evidence>
<gene>
    <name evidence="3" type="ORF">CXB51_035920</name>
</gene>
<feature type="compositionally biased region" description="Polar residues" evidence="2">
    <location>
        <begin position="614"/>
        <end position="628"/>
    </location>
</feature>
<feature type="region of interest" description="Disordered" evidence="2">
    <location>
        <begin position="1"/>
        <end position="32"/>
    </location>
</feature>
<feature type="region of interest" description="Disordered" evidence="2">
    <location>
        <begin position="65"/>
        <end position="89"/>
    </location>
</feature>
<proteinExistence type="inferred from homology"/>
<feature type="region of interest" description="Disordered" evidence="2">
    <location>
        <begin position="586"/>
        <end position="628"/>
    </location>
</feature>
<feature type="region of interest" description="Disordered" evidence="2">
    <location>
        <begin position="378"/>
        <end position="397"/>
    </location>
</feature>
<dbReference type="Pfam" id="PF05794">
    <property type="entry name" value="Tcp11"/>
    <property type="match status" value="1"/>
</dbReference>
<protein>
    <recommendedName>
        <fullName evidence="5">T-complex protein 11</fullName>
    </recommendedName>
</protein>
<reference evidence="3 4" key="1">
    <citation type="journal article" date="2021" name="bioRxiv">
        <title>The Gossypium anomalum genome as a resource for cotton improvement and evolutionary analysis of hybrid incompatibility.</title>
        <authorList>
            <person name="Grover C.E."/>
            <person name="Yuan D."/>
            <person name="Arick M.A."/>
            <person name="Miller E.R."/>
            <person name="Hu G."/>
            <person name="Peterson D.G."/>
            <person name="Wendel J.F."/>
            <person name="Udall J.A."/>
        </authorList>
    </citation>
    <scope>NUCLEOTIDE SEQUENCE [LARGE SCALE GENOMIC DNA]</scope>
    <source>
        <strain evidence="3">JFW-Udall</strain>
        <tissue evidence="3">Leaf</tissue>
    </source>
</reference>
<name>A0A8J5XYN4_9ROSI</name>
<sequence length="1177" mass="132636">MMMMETPESGRAVALEFPASETPSSSRVPRRIRKRLLAECKSPSTVEEIEAKLRHADLRRQQFYESLSSKARSKPRSPSRSSNEEDLGQRLEAKLQAAEQKRLSILAKAQMRLAKLDELRQAAKTGVEMRFEKEREKLGTKVQSRVQQAEANRMLILEAYSQRRATLRERSSQSLLRRMARESKYKELVRAAIHQKRAAAEKKRLGLLEAEKKKACARISQVKRVAKSISHQREIERRTMKDQLEDRLQRAKRQRAEYLRQRGRSHKSVQENYTRMYKQAELLSRKLARCWRWFIRQRKTTLNLAKAFDSLKINENSVKRMPFEQLALLIESVTTLQTVKALLDRIESRIKAARAVGATDHLSSLDNIDHLLKRVATPKRRTTPRTSMRSRETKRVVSGKEAAKSLTTVSRYPVRVFLCAYMILGHPEAVLSGQGEREIALAKSAEAFVREFELLVKIILEGPIQSPDEESDSTVSKPLTFRSQLAAFDKAWCSYLSSFVVWKVKDAQSLEEDLVRAACQLELSMIQKCKLTPEGDNTALTHDMKAIQRQVMEDQKLLREKVQHLCGDAGIERMECALSETRTKFFQSEEGESPTGSPITPSLSSSRDGSPSSLTARTDNGTDLTQMPNRIVRSLFKEDEDSISSSKNSVSSVPSSSHLNTQLPSSIEKQPVSENELIVNEFLHEKRGFVDSISGIEEDQNGIKAKIRETMEKAFWDGIMESMSQDKPNYDRVIELVKEVRDEICEMAPKSWREEIINAIDLEILSQVLKSGNLDIDYLGRILGFALITLQKLSSPANDDEMKAANQRLLKELTEICEAKEKPDHSPALAMIKGLRFVLEQIQDLKLEISKARIRMMEPLLKGPAGLDYLRNAFQNRYGSPSDAGSSLPLTMRWLSSVWNCKDQEWGEHQNSVSTLKAQDSSSRDVDTPITLKTGGSYNSANASQMKFVNPSKVTDHEQPECKGDQVDMVVRLGLLKLVSGVSGLTSDSLPETFTLNLTRLRGVQAEIQKIIVISTSILIRRQIFSSEQVVASPTDMESIILICTERLLELLDHVEDVGIEGIVEEISGFSRVTDEDKVQMWKVMMGRMLAKSLQAGDVVFEKVWRAVYLAFRGVVFGGSGVYGRKLAEIALRQVGAGTGSGLLTERVVKAAEVLVVAATVSVNVHGPWYITLIGHM</sequence>
<feature type="region of interest" description="Disordered" evidence="2">
    <location>
        <begin position="643"/>
        <end position="669"/>
    </location>
</feature>
<comment type="similarity">
    <text evidence="1">Belongs to the TCP11 family.</text>
</comment>
<feature type="compositionally biased region" description="Low complexity" evidence="2">
    <location>
        <begin position="602"/>
        <end position="613"/>
    </location>
</feature>
<dbReference type="EMBL" id="JAHUZN010000013">
    <property type="protein sequence ID" value="KAG8473638.1"/>
    <property type="molecule type" value="Genomic_DNA"/>
</dbReference>
<feature type="compositionally biased region" description="Polar residues" evidence="2">
    <location>
        <begin position="658"/>
        <end position="668"/>
    </location>
</feature>
<dbReference type="OrthoDB" id="276323at2759"/>
<accession>A0A8J5XYN4</accession>
<dbReference type="Proteomes" id="UP000701853">
    <property type="component" value="Chromosome 13"/>
</dbReference>
<dbReference type="InterPro" id="IPR008862">
    <property type="entry name" value="Tcp11"/>
</dbReference>
<dbReference type="PANTHER" id="PTHR12832:SF34">
    <property type="entry name" value="T-COMPLEX PROTEIN 11"/>
    <property type="match status" value="1"/>
</dbReference>
<dbReference type="AlphaFoldDB" id="A0A8J5XYN4"/>